<dbReference type="AlphaFoldDB" id="A0A8H6YI80"/>
<sequence>MNNPGPVAKKPPRSLVACYHCRKRKMKCITTEQPPTNPCANCIKKNLQCEYIAVDSEDRSESAARFGKDSTLSAPTFSTDQPPVCASGQPANRMMYPSFEHYPASATDGYLPGTIPSFEPPPFYTFPQSDPSFHPTALPGSVNYAFGLEPDPRLYSSNSLNADPSHVALSTTGSSFPTNQGEPTDHLWMQGYRS</sequence>
<dbReference type="PROSITE" id="PS50048">
    <property type="entry name" value="ZN2_CY6_FUNGAL_2"/>
    <property type="match status" value="1"/>
</dbReference>
<evidence type="ECO:0000313" key="8">
    <source>
        <dbReference type="Proteomes" id="UP000623467"/>
    </source>
</evidence>
<dbReference type="PANTHER" id="PTHR47424:SF3">
    <property type="entry name" value="REGULATORY PROTEIN GAL4"/>
    <property type="match status" value="1"/>
</dbReference>
<evidence type="ECO:0000259" key="6">
    <source>
        <dbReference type="PROSITE" id="PS50048"/>
    </source>
</evidence>
<dbReference type="CDD" id="cd00067">
    <property type="entry name" value="GAL4"/>
    <property type="match status" value="1"/>
</dbReference>
<dbReference type="SUPFAM" id="SSF57701">
    <property type="entry name" value="Zn2/Cys6 DNA-binding domain"/>
    <property type="match status" value="1"/>
</dbReference>
<dbReference type="PROSITE" id="PS00463">
    <property type="entry name" value="ZN2_CY6_FUNGAL_1"/>
    <property type="match status" value="1"/>
</dbReference>
<dbReference type="GO" id="GO:0008270">
    <property type="term" value="F:zinc ion binding"/>
    <property type="evidence" value="ECO:0007669"/>
    <property type="project" value="InterPro"/>
</dbReference>
<evidence type="ECO:0000256" key="2">
    <source>
        <dbReference type="ARBA" id="ARBA00023125"/>
    </source>
</evidence>
<organism evidence="7 8">
    <name type="scientific">Mycena sanguinolenta</name>
    <dbReference type="NCBI Taxonomy" id="230812"/>
    <lineage>
        <taxon>Eukaryota</taxon>
        <taxon>Fungi</taxon>
        <taxon>Dikarya</taxon>
        <taxon>Basidiomycota</taxon>
        <taxon>Agaricomycotina</taxon>
        <taxon>Agaricomycetes</taxon>
        <taxon>Agaricomycetidae</taxon>
        <taxon>Agaricales</taxon>
        <taxon>Marasmiineae</taxon>
        <taxon>Mycenaceae</taxon>
        <taxon>Mycena</taxon>
    </lineage>
</organism>
<accession>A0A8H6YI80</accession>
<dbReference type="Pfam" id="PF00172">
    <property type="entry name" value="Zn_clus"/>
    <property type="match status" value="1"/>
</dbReference>
<feature type="domain" description="Zn(2)-C6 fungal-type" evidence="6">
    <location>
        <begin position="17"/>
        <end position="51"/>
    </location>
</feature>
<evidence type="ECO:0000256" key="5">
    <source>
        <dbReference type="SAM" id="MobiDB-lite"/>
    </source>
</evidence>
<keyword evidence="2" id="KW-0238">DNA-binding</keyword>
<feature type="compositionally biased region" description="Polar residues" evidence="5">
    <location>
        <begin position="166"/>
        <end position="182"/>
    </location>
</feature>
<keyword evidence="4" id="KW-0539">Nucleus</keyword>
<dbReference type="InterPro" id="IPR036864">
    <property type="entry name" value="Zn2-C6_fun-type_DNA-bd_sf"/>
</dbReference>
<gene>
    <name evidence="7" type="ORF">MSAN_01210400</name>
</gene>
<protein>
    <submittedName>
        <fullName evidence="7">C6 finger domain</fullName>
    </submittedName>
</protein>
<feature type="region of interest" description="Disordered" evidence="5">
    <location>
        <begin position="166"/>
        <end position="194"/>
    </location>
</feature>
<dbReference type="Proteomes" id="UP000623467">
    <property type="component" value="Unassembled WGS sequence"/>
</dbReference>
<keyword evidence="1" id="KW-0805">Transcription regulation</keyword>
<dbReference type="PANTHER" id="PTHR47424">
    <property type="entry name" value="REGULATORY PROTEIN GAL4"/>
    <property type="match status" value="1"/>
</dbReference>
<dbReference type="Gene3D" id="4.10.240.10">
    <property type="entry name" value="Zn(2)-C6 fungal-type DNA-binding domain"/>
    <property type="match status" value="1"/>
</dbReference>
<keyword evidence="3" id="KW-0804">Transcription</keyword>
<proteinExistence type="predicted"/>
<dbReference type="OrthoDB" id="3066176at2759"/>
<evidence type="ECO:0000256" key="4">
    <source>
        <dbReference type="ARBA" id="ARBA00023242"/>
    </source>
</evidence>
<dbReference type="InterPro" id="IPR051127">
    <property type="entry name" value="Fungal_SecMet_Regulators"/>
</dbReference>
<dbReference type="GO" id="GO:0000981">
    <property type="term" value="F:DNA-binding transcription factor activity, RNA polymerase II-specific"/>
    <property type="evidence" value="ECO:0007669"/>
    <property type="project" value="InterPro"/>
</dbReference>
<dbReference type="SMART" id="SM00066">
    <property type="entry name" value="GAL4"/>
    <property type="match status" value="1"/>
</dbReference>
<name>A0A8H6YI80_9AGAR</name>
<comment type="caution">
    <text evidence="7">The sequence shown here is derived from an EMBL/GenBank/DDBJ whole genome shotgun (WGS) entry which is preliminary data.</text>
</comment>
<evidence type="ECO:0000256" key="1">
    <source>
        <dbReference type="ARBA" id="ARBA00023015"/>
    </source>
</evidence>
<dbReference type="EMBL" id="JACAZH010000009">
    <property type="protein sequence ID" value="KAF7358714.1"/>
    <property type="molecule type" value="Genomic_DNA"/>
</dbReference>
<reference evidence="7" key="1">
    <citation type="submission" date="2020-05" db="EMBL/GenBank/DDBJ databases">
        <title>Mycena genomes resolve the evolution of fungal bioluminescence.</title>
        <authorList>
            <person name="Tsai I.J."/>
        </authorList>
    </citation>
    <scope>NUCLEOTIDE SEQUENCE</scope>
    <source>
        <strain evidence="7">160909Yilan</strain>
    </source>
</reference>
<dbReference type="GO" id="GO:0003677">
    <property type="term" value="F:DNA binding"/>
    <property type="evidence" value="ECO:0007669"/>
    <property type="project" value="UniProtKB-KW"/>
</dbReference>
<evidence type="ECO:0000313" key="7">
    <source>
        <dbReference type="EMBL" id="KAF7358714.1"/>
    </source>
</evidence>
<keyword evidence="8" id="KW-1185">Reference proteome</keyword>
<dbReference type="InterPro" id="IPR001138">
    <property type="entry name" value="Zn2Cys6_DnaBD"/>
</dbReference>
<evidence type="ECO:0000256" key="3">
    <source>
        <dbReference type="ARBA" id="ARBA00023163"/>
    </source>
</evidence>